<dbReference type="HOGENOM" id="CLU_1322041_0_0_1"/>
<sequence length="208" mass="23330">MFRGLKASYKNMAYHKLQWISGPNTNGTTYVGHDVDTVHANGTISRVNTLRLTFDRTMYKGSVICDASIQYFYQVQQTVVLNVNLAPLAPVFDSFTGLFDDGELRTITCHSNGSRPAAKIFWMLNGVRVNSTSVQVIRNSDDTYLVRGTLIRHLTRNMENQALSCVVTNPVLQKTFIQSLNRSVVLLPNCKSLNIPSDDRNHFPSTVI</sequence>
<dbReference type="InterPro" id="IPR013783">
    <property type="entry name" value="Ig-like_fold"/>
</dbReference>
<evidence type="ECO:0000256" key="1">
    <source>
        <dbReference type="ARBA" id="ARBA00023157"/>
    </source>
</evidence>
<organism evidence="2">
    <name type="scientific">Magallana gigas</name>
    <name type="common">Pacific oyster</name>
    <name type="synonym">Crassostrea gigas</name>
    <dbReference type="NCBI Taxonomy" id="29159"/>
    <lineage>
        <taxon>Eukaryota</taxon>
        <taxon>Metazoa</taxon>
        <taxon>Spiralia</taxon>
        <taxon>Lophotrochozoa</taxon>
        <taxon>Mollusca</taxon>
        <taxon>Bivalvia</taxon>
        <taxon>Autobranchia</taxon>
        <taxon>Pteriomorphia</taxon>
        <taxon>Ostreida</taxon>
        <taxon>Ostreoidea</taxon>
        <taxon>Ostreidae</taxon>
        <taxon>Magallana</taxon>
    </lineage>
</organism>
<dbReference type="PANTHER" id="PTHR23278:SF32">
    <property type="entry name" value="NEUROMUSCULIN, ISOFORM E"/>
    <property type="match status" value="1"/>
</dbReference>
<dbReference type="PROSITE" id="PS50835">
    <property type="entry name" value="IG_LIKE"/>
    <property type="match status" value="1"/>
</dbReference>
<dbReference type="AlphaFoldDB" id="K1RAJ3"/>
<keyword evidence="1" id="KW-1015">Disulfide bond</keyword>
<evidence type="ECO:0000313" key="2">
    <source>
        <dbReference type="EMBL" id="EKC38245.1"/>
    </source>
</evidence>
<reference evidence="2" key="1">
    <citation type="journal article" date="2012" name="Nature">
        <title>The oyster genome reveals stress adaptation and complexity of shell formation.</title>
        <authorList>
            <person name="Zhang G."/>
            <person name="Fang X."/>
            <person name="Guo X."/>
            <person name="Li L."/>
            <person name="Luo R."/>
            <person name="Xu F."/>
            <person name="Yang P."/>
            <person name="Zhang L."/>
            <person name="Wang X."/>
            <person name="Qi H."/>
            <person name="Xiong Z."/>
            <person name="Que H."/>
            <person name="Xie Y."/>
            <person name="Holland P.W."/>
            <person name="Paps J."/>
            <person name="Zhu Y."/>
            <person name="Wu F."/>
            <person name="Chen Y."/>
            <person name="Wang J."/>
            <person name="Peng C."/>
            <person name="Meng J."/>
            <person name="Yang L."/>
            <person name="Liu J."/>
            <person name="Wen B."/>
            <person name="Zhang N."/>
            <person name="Huang Z."/>
            <person name="Zhu Q."/>
            <person name="Feng Y."/>
            <person name="Mount A."/>
            <person name="Hedgecock D."/>
            <person name="Xu Z."/>
            <person name="Liu Y."/>
            <person name="Domazet-Loso T."/>
            <person name="Du Y."/>
            <person name="Sun X."/>
            <person name="Zhang S."/>
            <person name="Liu B."/>
            <person name="Cheng P."/>
            <person name="Jiang X."/>
            <person name="Li J."/>
            <person name="Fan D."/>
            <person name="Wang W."/>
            <person name="Fu W."/>
            <person name="Wang T."/>
            <person name="Wang B."/>
            <person name="Zhang J."/>
            <person name="Peng Z."/>
            <person name="Li Y."/>
            <person name="Li N."/>
            <person name="Wang J."/>
            <person name="Chen M."/>
            <person name="He Y."/>
            <person name="Tan F."/>
            <person name="Song X."/>
            <person name="Zheng Q."/>
            <person name="Huang R."/>
            <person name="Yang H."/>
            <person name="Du X."/>
            <person name="Chen L."/>
            <person name="Yang M."/>
            <person name="Gaffney P.M."/>
            <person name="Wang S."/>
            <person name="Luo L."/>
            <person name="She Z."/>
            <person name="Ming Y."/>
            <person name="Huang W."/>
            <person name="Zhang S."/>
            <person name="Huang B."/>
            <person name="Zhang Y."/>
            <person name="Qu T."/>
            <person name="Ni P."/>
            <person name="Miao G."/>
            <person name="Wang J."/>
            <person name="Wang Q."/>
            <person name="Steinberg C.E."/>
            <person name="Wang H."/>
            <person name="Li N."/>
            <person name="Qian L."/>
            <person name="Zhang G."/>
            <person name="Li Y."/>
            <person name="Yang H."/>
            <person name="Liu X."/>
            <person name="Wang J."/>
            <person name="Yin Y."/>
            <person name="Wang J."/>
        </authorList>
    </citation>
    <scope>NUCLEOTIDE SEQUENCE [LARGE SCALE GENOMIC DNA]</scope>
    <source>
        <strain evidence="2">05x7-T-G4-1.051#20</strain>
    </source>
</reference>
<dbReference type="InterPro" id="IPR013162">
    <property type="entry name" value="CD80_C2-set"/>
</dbReference>
<dbReference type="Pfam" id="PF08205">
    <property type="entry name" value="C2-set_2"/>
    <property type="match status" value="1"/>
</dbReference>
<dbReference type="SUPFAM" id="SSF48726">
    <property type="entry name" value="Immunoglobulin"/>
    <property type="match status" value="1"/>
</dbReference>
<gene>
    <name evidence="2" type="ORF">CGI_10025744</name>
</gene>
<dbReference type="Gene3D" id="2.60.40.10">
    <property type="entry name" value="Immunoglobulins"/>
    <property type="match status" value="1"/>
</dbReference>
<dbReference type="PANTHER" id="PTHR23278">
    <property type="entry name" value="SIDESTEP PROTEIN"/>
    <property type="match status" value="1"/>
</dbReference>
<protein>
    <submittedName>
        <fullName evidence="2">Uncharacterized protein</fullName>
    </submittedName>
</protein>
<dbReference type="InParanoid" id="K1RAJ3"/>
<dbReference type="InterPro" id="IPR036179">
    <property type="entry name" value="Ig-like_dom_sf"/>
</dbReference>
<dbReference type="EMBL" id="JH817550">
    <property type="protein sequence ID" value="EKC38245.1"/>
    <property type="molecule type" value="Genomic_DNA"/>
</dbReference>
<name>K1RAJ3_MAGGI</name>
<accession>K1RAJ3</accession>
<dbReference type="InterPro" id="IPR007110">
    <property type="entry name" value="Ig-like_dom"/>
</dbReference>
<proteinExistence type="predicted"/>